<evidence type="ECO:0000256" key="1">
    <source>
        <dbReference type="SAM" id="SignalP"/>
    </source>
</evidence>
<accession>A0AAD6VF10</accession>
<reference evidence="2" key="1">
    <citation type="submission" date="2023-03" db="EMBL/GenBank/DDBJ databases">
        <title>Massive genome expansion in bonnet fungi (Mycena s.s.) driven by repeated elements and novel gene families across ecological guilds.</title>
        <authorList>
            <consortium name="Lawrence Berkeley National Laboratory"/>
            <person name="Harder C.B."/>
            <person name="Miyauchi S."/>
            <person name="Viragh M."/>
            <person name="Kuo A."/>
            <person name="Thoen E."/>
            <person name="Andreopoulos B."/>
            <person name="Lu D."/>
            <person name="Skrede I."/>
            <person name="Drula E."/>
            <person name="Henrissat B."/>
            <person name="Morin E."/>
            <person name="Kohler A."/>
            <person name="Barry K."/>
            <person name="LaButti K."/>
            <person name="Morin E."/>
            <person name="Salamov A."/>
            <person name="Lipzen A."/>
            <person name="Mereny Z."/>
            <person name="Hegedus B."/>
            <person name="Baldrian P."/>
            <person name="Stursova M."/>
            <person name="Weitz H."/>
            <person name="Taylor A."/>
            <person name="Grigoriev I.V."/>
            <person name="Nagy L.G."/>
            <person name="Martin F."/>
            <person name="Kauserud H."/>
        </authorList>
    </citation>
    <scope>NUCLEOTIDE SEQUENCE</scope>
    <source>
        <strain evidence="2">9144</strain>
    </source>
</reference>
<dbReference type="AlphaFoldDB" id="A0AAD6VF10"/>
<dbReference type="Proteomes" id="UP001219525">
    <property type="component" value="Unassembled WGS sequence"/>
</dbReference>
<feature type="non-terminal residue" evidence="2">
    <location>
        <position position="68"/>
    </location>
</feature>
<feature type="chain" id="PRO_5042093084" description="Secreted protein" evidence="1">
    <location>
        <begin position="18"/>
        <end position="68"/>
    </location>
</feature>
<organism evidence="2 3">
    <name type="scientific">Mycena pura</name>
    <dbReference type="NCBI Taxonomy" id="153505"/>
    <lineage>
        <taxon>Eukaryota</taxon>
        <taxon>Fungi</taxon>
        <taxon>Dikarya</taxon>
        <taxon>Basidiomycota</taxon>
        <taxon>Agaricomycotina</taxon>
        <taxon>Agaricomycetes</taxon>
        <taxon>Agaricomycetidae</taxon>
        <taxon>Agaricales</taxon>
        <taxon>Marasmiineae</taxon>
        <taxon>Mycenaceae</taxon>
        <taxon>Mycena</taxon>
    </lineage>
</organism>
<keyword evidence="1" id="KW-0732">Signal</keyword>
<comment type="caution">
    <text evidence="2">The sequence shown here is derived from an EMBL/GenBank/DDBJ whole genome shotgun (WGS) entry which is preliminary data.</text>
</comment>
<name>A0AAD6VF10_9AGAR</name>
<protein>
    <recommendedName>
        <fullName evidence="4">Secreted protein</fullName>
    </recommendedName>
</protein>
<evidence type="ECO:0000313" key="3">
    <source>
        <dbReference type="Proteomes" id="UP001219525"/>
    </source>
</evidence>
<dbReference type="EMBL" id="JARJCW010000035">
    <property type="protein sequence ID" value="KAJ7207920.1"/>
    <property type="molecule type" value="Genomic_DNA"/>
</dbReference>
<feature type="signal peptide" evidence="1">
    <location>
        <begin position="1"/>
        <end position="17"/>
    </location>
</feature>
<proteinExistence type="predicted"/>
<sequence length="68" mass="8016">MIGWEMALTVPLWRVVCCPPWYAGRPLCEMQVFPNVYVHVLSEVRALRVVQNTPHELRRRFMEFVGLS</sequence>
<gene>
    <name evidence="2" type="ORF">GGX14DRAFT_330813</name>
</gene>
<evidence type="ECO:0000313" key="2">
    <source>
        <dbReference type="EMBL" id="KAJ7207920.1"/>
    </source>
</evidence>
<keyword evidence="3" id="KW-1185">Reference proteome</keyword>
<evidence type="ECO:0008006" key="4">
    <source>
        <dbReference type="Google" id="ProtNLM"/>
    </source>
</evidence>